<evidence type="ECO:0000313" key="1">
    <source>
        <dbReference type="EMBL" id="KAJ9117883.1"/>
    </source>
</evidence>
<gene>
    <name evidence="1" type="ORF">QFC20_000164</name>
</gene>
<dbReference type="Proteomes" id="UP001230649">
    <property type="component" value="Unassembled WGS sequence"/>
</dbReference>
<comment type="caution">
    <text evidence="1">The sequence shown here is derived from an EMBL/GenBank/DDBJ whole genome shotgun (WGS) entry which is preliminary data.</text>
</comment>
<reference evidence="1" key="1">
    <citation type="submission" date="2023-04" db="EMBL/GenBank/DDBJ databases">
        <title>Draft Genome sequencing of Naganishia species isolated from polar environments using Oxford Nanopore Technology.</title>
        <authorList>
            <person name="Leo P."/>
            <person name="Venkateswaran K."/>
        </authorList>
    </citation>
    <scope>NUCLEOTIDE SEQUENCE</scope>
    <source>
        <strain evidence="1">MNA-CCFEE 5262</strain>
    </source>
</reference>
<keyword evidence="2" id="KW-1185">Reference proteome</keyword>
<organism evidence="1 2">
    <name type="scientific">Naganishia adeliensis</name>
    <dbReference type="NCBI Taxonomy" id="92952"/>
    <lineage>
        <taxon>Eukaryota</taxon>
        <taxon>Fungi</taxon>
        <taxon>Dikarya</taxon>
        <taxon>Basidiomycota</taxon>
        <taxon>Agaricomycotina</taxon>
        <taxon>Tremellomycetes</taxon>
        <taxon>Filobasidiales</taxon>
        <taxon>Filobasidiaceae</taxon>
        <taxon>Naganishia</taxon>
    </lineage>
</organism>
<evidence type="ECO:0000313" key="2">
    <source>
        <dbReference type="Proteomes" id="UP001230649"/>
    </source>
</evidence>
<protein>
    <submittedName>
        <fullName evidence="1">Uncharacterized protein</fullName>
    </submittedName>
</protein>
<name>A0ACC2X295_9TREE</name>
<dbReference type="EMBL" id="JASBWS010000001">
    <property type="protein sequence ID" value="KAJ9117883.1"/>
    <property type="molecule type" value="Genomic_DNA"/>
</dbReference>
<accession>A0ACC2X295</accession>
<proteinExistence type="predicted"/>
<sequence>MRGDSYNPPPAANNGYMSRDIYDAGPPAAGGPPGFGYDDPLDAQRRFDPAGGPPPAGAGYGNDFRKRRRTPSPPGGGRQGGRWDPRPRYFQGPPAPGGGPPPFEDRGGYNRGGYDGPPGRGDYRDRERDRGRERDFPGGGFERGYNPNFGGPRRSMSPRRGHDGHPPPPGSDARYPYPPPRNVDERQPDGAPGRPGADGVLPPDQREESVSPRDFAEWYRTSHAEELKAKDETTGEPINADALIEQKYEEYRKDFLVRQNWALYLEHRNQTWFIEKYGVDEAMQQLRLHATRQGRVPAVQKYVEELEKGTWDEMNYDASVDPAEVRKTTDGREANGIGSTLPPIESRIVEVPAPPNQIFIKSIPPNIGRHALEAFLPSQPGFDHLAMSEPFLKKGCHRVGYVQFKEGTDVRNVLNAIDRTEVKEFTLHMSLNTVPFSGKTRENPAMSSSLARMKHDAAQAKAMALALENQLLMSEQERQTAINEGKALEEVAKQESRLLSRGSDTVQARIDTLIKSMEDTRTEEAKSEAELERQKVRIELDQWVSYLRNGLNSCYYCVAPMDFPEELYQKCLRHVRKVGEGADEEAKEEEDEDQDMEAEPKPIVTTDVDGKPLDIKMRPRPKFVNPNEKWTSRLDSKIKLIILPRSELDVKEFYGKDREEEINKIAKPLIKEEETNKYRCKNCSKLFKAPEFVHKHLTTKHPELFEHLNNELPMFDNFILDPKHIVPLIDQPASVNDKLPTRPLHPAYDASFGMSGRFRGRNGFGDRGGRGGRPLSNRAGEFGGHRGGFGGVNSPRGGYRGSRDGPPIVSPMNLTPGREDPRAKRGRLSYRDLDAAPPASNNPSANTEGGGLDY</sequence>